<dbReference type="GO" id="GO:0003677">
    <property type="term" value="F:DNA binding"/>
    <property type="evidence" value="ECO:0007669"/>
    <property type="project" value="UniProtKB-KW"/>
</dbReference>
<dbReference type="Pfam" id="PF01047">
    <property type="entry name" value="MarR"/>
    <property type="match status" value="1"/>
</dbReference>
<dbReference type="Gene3D" id="1.10.10.10">
    <property type="entry name" value="Winged helix-like DNA-binding domain superfamily/Winged helix DNA-binding domain"/>
    <property type="match status" value="1"/>
</dbReference>
<keyword evidence="2" id="KW-0238">DNA-binding</keyword>
<dbReference type="InterPro" id="IPR036388">
    <property type="entry name" value="WH-like_DNA-bd_sf"/>
</dbReference>
<dbReference type="InterPro" id="IPR036390">
    <property type="entry name" value="WH_DNA-bd_sf"/>
</dbReference>
<dbReference type="SMART" id="SM00347">
    <property type="entry name" value="HTH_MARR"/>
    <property type="match status" value="1"/>
</dbReference>
<gene>
    <name evidence="6" type="ORF">G8770_04855</name>
</gene>
<dbReference type="PROSITE" id="PS01117">
    <property type="entry name" value="HTH_MARR_1"/>
    <property type="match status" value="1"/>
</dbReference>
<keyword evidence="1" id="KW-0805">Transcription regulation</keyword>
<evidence type="ECO:0000313" key="7">
    <source>
        <dbReference type="Proteomes" id="UP000787472"/>
    </source>
</evidence>
<comment type="caution">
    <text evidence="6">The sequence shown here is derived from an EMBL/GenBank/DDBJ whole genome shotgun (WGS) entry which is preliminary data.</text>
</comment>
<protein>
    <submittedName>
        <fullName evidence="6">MarR family transcriptional regulator</fullName>
    </submittedName>
</protein>
<evidence type="ECO:0000256" key="3">
    <source>
        <dbReference type="ARBA" id="ARBA00023163"/>
    </source>
</evidence>
<dbReference type="PROSITE" id="PS50995">
    <property type="entry name" value="HTH_MARR_2"/>
    <property type="match status" value="1"/>
</dbReference>
<dbReference type="SUPFAM" id="SSF46785">
    <property type="entry name" value="Winged helix' DNA-binding domain"/>
    <property type="match status" value="1"/>
</dbReference>
<reference evidence="6" key="1">
    <citation type="submission" date="2020-03" db="EMBL/GenBank/DDBJ databases">
        <authorList>
            <person name="Guo F."/>
        </authorList>
    </citation>
    <scope>NUCLEOTIDE SEQUENCE</scope>
    <source>
        <strain evidence="6">JCM 30134</strain>
    </source>
</reference>
<evidence type="ECO:0000313" key="6">
    <source>
        <dbReference type="EMBL" id="NHO64867.1"/>
    </source>
</evidence>
<dbReference type="EMBL" id="JAAONZ010000003">
    <property type="protein sequence ID" value="NHO64867.1"/>
    <property type="molecule type" value="Genomic_DNA"/>
</dbReference>
<dbReference type="PANTHER" id="PTHR33164">
    <property type="entry name" value="TRANSCRIPTIONAL REGULATOR, MARR FAMILY"/>
    <property type="match status" value="1"/>
</dbReference>
<evidence type="ECO:0000256" key="4">
    <source>
        <dbReference type="SAM" id="MobiDB-lite"/>
    </source>
</evidence>
<name>A0A9E5MK41_9GAMM</name>
<dbReference type="InterPro" id="IPR023187">
    <property type="entry name" value="Tscrpt_reg_MarR-type_CS"/>
</dbReference>
<dbReference type="InterPro" id="IPR039422">
    <property type="entry name" value="MarR/SlyA-like"/>
</dbReference>
<dbReference type="RefSeq" id="WP_167182545.1">
    <property type="nucleotide sequence ID" value="NZ_JAAONZ010000003.1"/>
</dbReference>
<dbReference type="PANTHER" id="PTHR33164:SF64">
    <property type="entry name" value="TRANSCRIPTIONAL REGULATOR SLYA"/>
    <property type="match status" value="1"/>
</dbReference>
<sequence length="207" mass="23326">MIVTDSDNNAADDINASIESHKGSQPPLYQTLKPSLGAAMGRAQRLWRDAINDIAKQMDLSESRWQVVVNLEKIGEGATQQCLATELCIEMPSLTRTLNQLEKQGLLERRPSPTDKRSHCLWLTDQGRGISQQLEQRVDQVRQAVLEGVPDDKLNIFAEVLIAIEDNAKALKLNKAQLELKNHPPENRQTDEKHTSQQSSHHEDKHQ</sequence>
<dbReference type="PRINTS" id="PR00598">
    <property type="entry name" value="HTHMARR"/>
</dbReference>
<keyword evidence="7" id="KW-1185">Reference proteome</keyword>
<evidence type="ECO:0000256" key="1">
    <source>
        <dbReference type="ARBA" id="ARBA00023015"/>
    </source>
</evidence>
<feature type="region of interest" description="Disordered" evidence="4">
    <location>
        <begin position="180"/>
        <end position="207"/>
    </location>
</feature>
<dbReference type="InterPro" id="IPR000835">
    <property type="entry name" value="HTH_MarR-typ"/>
</dbReference>
<dbReference type="Proteomes" id="UP000787472">
    <property type="component" value="Unassembled WGS sequence"/>
</dbReference>
<keyword evidence="3" id="KW-0804">Transcription</keyword>
<organism evidence="6 7">
    <name type="scientific">Pseudomaricurvus hydrocarbonicus</name>
    <dbReference type="NCBI Taxonomy" id="1470433"/>
    <lineage>
        <taxon>Bacteria</taxon>
        <taxon>Pseudomonadati</taxon>
        <taxon>Pseudomonadota</taxon>
        <taxon>Gammaproteobacteria</taxon>
        <taxon>Cellvibrionales</taxon>
        <taxon>Cellvibrionaceae</taxon>
        <taxon>Pseudomaricurvus</taxon>
    </lineage>
</organism>
<accession>A0A9E5MK41</accession>
<proteinExistence type="predicted"/>
<evidence type="ECO:0000256" key="2">
    <source>
        <dbReference type="ARBA" id="ARBA00023125"/>
    </source>
</evidence>
<dbReference type="AlphaFoldDB" id="A0A9E5MK41"/>
<dbReference type="GO" id="GO:0006950">
    <property type="term" value="P:response to stress"/>
    <property type="evidence" value="ECO:0007669"/>
    <property type="project" value="TreeGrafter"/>
</dbReference>
<feature type="domain" description="HTH marR-type" evidence="5">
    <location>
        <begin position="33"/>
        <end position="166"/>
    </location>
</feature>
<dbReference type="GO" id="GO:0003700">
    <property type="term" value="F:DNA-binding transcription factor activity"/>
    <property type="evidence" value="ECO:0007669"/>
    <property type="project" value="InterPro"/>
</dbReference>
<evidence type="ECO:0000259" key="5">
    <source>
        <dbReference type="PROSITE" id="PS50995"/>
    </source>
</evidence>